<evidence type="ECO:0000256" key="1">
    <source>
        <dbReference type="SAM" id="MobiDB-lite"/>
    </source>
</evidence>
<dbReference type="EMBL" id="LJQD01000565">
    <property type="protein sequence ID" value="KPW89176.1"/>
    <property type="molecule type" value="Genomic_DNA"/>
</dbReference>
<organism evidence="3 4">
    <name type="scientific">Pseudomonas syringae pv. castaneae</name>
    <dbReference type="NCBI Taxonomy" id="264450"/>
    <lineage>
        <taxon>Bacteria</taxon>
        <taxon>Pseudomonadati</taxon>
        <taxon>Pseudomonadota</taxon>
        <taxon>Gammaproteobacteria</taxon>
        <taxon>Pseudomonadales</taxon>
        <taxon>Pseudomonadaceae</taxon>
        <taxon>Pseudomonas</taxon>
        <taxon>Pseudomonas syringae</taxon>
    </lineage>
</organism>
<name>A0A0P9MKK6_PSESX</name>
<dbReference type="PATRIC" id="fig|264450.4.peg.3497"/>
<gene>
    <name evidence="3" type="ORF">ALO79_06087</name>
</gene>
<proteinExistence type="predicted"/>
<dbReference type="Gene3D" id="3.40.50.720">
    <property type="entry name" value="NAD(P)-binding Rossmann-like Domain"/>
    <property type="match status" value="1"/>
</dbReference>
<evidence type="ECO:0000259" key="2">
    <source>
        <dbReference type="Pfam" id="PF01370"/>
    </source>
</evidence>
<protein>
    <recommendedName>
        <fullName evidence="2">NAD-dependent epimerase/dehydratase domain-containing protein</fullName>
    </recommendedName>
</protein>
<dbReference type="SUPFAM" id="SSF51735">
    <property type="entry name" value="NAD(P)-binding Rossmann-fold domains"/>
    <property type="match status" value="1"/>
</dbReference>
<reference evidence="3 4" key="1">
    <citation type="submission" date="2015-09" db="EMBL/GenBank/DDBJ databases">
        <title>Genome announcement of multiple Pseudomonas syringae strains.</title>
        <authorList>
            <person name="Thakur S."/>
            <person name="Wang P.W."/>
            <person name="Gong Y."/>
            <person name="Weir B.S."/>
            <person name="Guttman D.S."/>
        </authorList>
    </citation>
    <scope>NUCLEOTIDE SEQUENCE [LARGE SCALE GENOMIC DNA]</scope>
    <source>
        <strain evidence="3 4">ICMP9419</strain>
    </source>
</reference>
<sequence>MGAGQFNREKSTELDSGVEHGRSCGENRLLVPRFLRPSRQCPGNHTRSNRWVASGHSGMNFIIGSRGRLGQAIAEQYPANEVTCIDRAVYERWAEPDSIPAITTYFSKCAQVGAVVYICSGLLDPRLPAQQLHDVNFRLPHNIITAVSSAGVRVVTFGTAMERTLTSNPYVQSKLLLSQFVESVVGGDLRPAHIRIHTLYGLAEPSPFMFLGQILSALRAGTPFEMTQGRQLREYHHVMDDAVAIKSLVDNRVEGIIELSHGMPVSLGDLAKAIFKAFDKTHLLRLGALPEPTQENFGHVFERPEVLEGLVFRDSIESVVDYMKKQITA</sequence>
<dbReference type="Pfam" id="PF01370">
    <property type="entry name" value="Epimerase"/>
    <property type="match status" value="1"/>
</dbReference>
<dbReference type="Proteomes" id="UP000050381">
    <property type="component" value="Unassembled WGS sequence"/>
</dbReference>
<feature type="compositionally biased region" description="Basic and acidic residues" evidence="1">
    <location>
        <begin position="7"/>
        <end position="22"/>
    </location>
</feature>
<evidence type="ECO:0000313" key="3">
    <source>
        <dbReference type="EMBL" id="KPW89176.1"/>
    </source>
</evidence>
<accession>A0A0P9MKK6</accession>
<dbReference type="AlphaFoldDB" id="A0A0P9MKK6"/>
<feature type="region of interest" description="Disordered" evidence="1">
    <location>
        <begin position="1"/>
        <end position="22"/>
    </location>
</feature>
<evidence type="ECO:0000313" key="4">
    <source>
        <dbReference type="Proteomes" id="UP000050381"/>
    </source>
</evidence>
<comment type="caution">
    <text evidence="3">The sequence shown here is derived from an EMBL/GenBank/DDBJ whole genome shotgun (WGS) entry which is preliminary data.</text>
</comment>
<feature type="domain" description="NAD-dependent epimerase/dehydratase" evidence="2">
    <location>
        <begin position="61"/>
        <end position="251"/>
    </location>
</feature>
<dbReference type="InterPro" id="IPR001509">
    <property type="entry name" value="Epimerase_deHydtase"/>
</dbReference>
<dbReference type="InterPro" id="IPR036291">
    <property type="entry name" value="NAD(P)-bd_dom_sf"/>
</dbReference>